<comment type="caution">
    <text evidence="1">The sequence shown here is derived from an EMBL/GenBank/DDBJ whole genome shotgun (WGS) entry which is preliminary data.</text>
</comment>
<name>A0A4U6XJ59_9PEZI</name>
<proteinExistence type="predicted"/>
<dbReference type="AlphaFoldDB" id="A0A4U6XJ59"/>
<dbReference type="PANTHER" id="PTHR43845:SF1">
    <property type="entry name" value="BLR5969 PROTEIN"/>
    <property type="match status" value="1"/>
</dbReference>
<organism evidence="1 2">
    <name type="scientific">Colletotrichum tanaceti</name>
    <dbReference type="NCBI Taxonomy" id="1306861"/>
    <lineage>
        <taxon>Eukaryota</taxon>
        <taxon>Fungi</taxon>
        <taxon>Dikarya</taxon>
        <taxon>Ascomycota</taxon>
        <taxon>Pezizomycotina</taxon>
        <taxon>Sordariomycetes</taxon>
        <taxon>Hypocreomycetidae</taxon>
        <taxon>Glomerellales</taxon>
        <taxon>Glomerellaceae</taxon>
        <taxon>Colletotrichum</taxon>
        <taxon>Colletotrichum destructivum species complex</taxon>
    </lineage>
</organism>
<keyword evidence="2" id="KW-1185">Reference proteome</keyword>
<reference evidence="1 2" key="1">
    <citation type="journal article" date="2019" name="PLoS ONE">
        <title>Comparative genome analysis indicates high evolutionary potential of pathogenicity genes in Colletotrichum tanaceti.</title>
        <authorList>
            <person name="Lelwala R.V."/>
            <person name="Korhonen P.K."/>
            <person name="Young N.D."/>
            <person name="Scott J.B."/>
            <person name="Ades P.A."/>
            <person name="Gasser R.B."/>
            <person name="Taylor P.W.J."/>
        </authorList>
    </citation>
    <scope>NUCLEOTIDE SEQUENCE [LARGE SCALE GENOMIC DNA]</scope>
    <source>
        <strain evidence="1">BRIP57314</strain>
    </source>
</reference>
<protein>
    <recommendedName>
        <fullName evidence="3">Phenylacetate-coenzyme A ligase</fullName>
    </recommendedName>
</protein>
<dbReference type="InterPro" id="IPR042099">
    <property type="entry name" value="ANL_N_sf"/>
</dbReference>
<accession>A0A4U6XJ59</accession>
<gene>
    <name evidence="1" type="ORF">CTA1_6410</name>
</gene>
<evidence type="ECO:0008006" key="3">
    <source>
        <dbReference type="Google" id="ProtNLM"/>
    </source>
</evidence>
<dbReference type="PANTHER" id="PTHR43845">
    <property type="entry name" value="BLR5969 PROTEIN"/>
    <property type="match status" value="1"/>
</dbReference>
<dbReference type="SUPFAM" id="SSF56801">
    <property type="entry name" value="Acetyl-CoA synthetase-like"/>
    <property type="match status" value="1"/>
</dbReference>
<dbReference type="EMBL" id="PJEX01000153">
    <property type="protein sequence ID" value="TKW54147.1"/>
    <property type="molecule type" value="Genomic_DNA"/>
</dbReference>
<evidence type="ECO:0000313" key="1">
    <source>
        <dbReference type="EMBL" id="TKW54147.1"/>
    </source>
</evidence>
<dbReference type="Proteomes" id="UP000310108">
    <property type="component" value="Unassembled WGS sequence"/>
</dbReference>
<sequence length="443" mass="48633">MAIQEEQNGTSPASLTDLLEFVRLNSPYYAKSWKACWAEKDQTVSLSDLPIVDHESFWEANTCLNSKVITSEQKDGIVFKTGGTTAHPKVSFYSQKEFHSISTQLAESLARCGVGRGDVVANLFYAGDLYGSFLLHILSVYHLPGGAIQLPVAGHVSVESMERQIAEFEAAVLLGTVTTMSQIAERILLLGAGRTHPHVRLLLFSGEAFYDDQAALLRAAFPNATVRSLVYGSMDSGVIGLPPAAEHYTGDPRLHQVNDPGIIVEIVNGDGEVTSVPGEEGSLVVTNLERRLMPIVRYPSGDRAAWVDPSLGLFRVLDRDRTAIRLGPVSIDFVHLRKVVSTVLGDRPVGRLQAVVTREDRKDLLTLNIAYAPAAAAEEEDEEARLRAELEEELGTVRPMFREHVDKKLINPLQVRFLSTQELAVNPRTGKIVEVLDLRSTTV</sequence>
<evidence type="ECO:0000313" key="2">
    <source>
        <dbReference type="Proteomes" id="UP000310108"/>
    </source>
</evidence>
<dbReference type="Gene3D" id="3.40.50.12780">
    <property type="entry name" value="N-terminal domain of ligase-like"/>
    <property type="match status" value="1"/>
</dbReference>